<keyword evidence="3" id="KW-1185">Reference proteome</keyword>
<dbReference type="Pfam" id="PF09413">
    <property type="entry name" value="DUF2007"/>
    <property type="match status" value="1"/>
</dbReference>
<evidence type="ECO:0000313" key="2">
    <source>
        <dbReference type="EMBL" id="GLK53790.1"/>
    </source>
</evidence>
<dbReference type="SUPFAM" id="SSF54913">
    <property type="entry name" value="GlnB-like"/>
    <property type="match status" value="1"/>
</dbReference>
<dbReference type="InterPro" id="IPR018551">
    <property type="entry name" value="DUF2007"/>
</dbReference>
<accession>A0A9W6IRA7</accession>
<reference evidence="2" key="1">
    <citation type="journal article" date="2014" name="Int. J. Syst. Evol. Microbiol.">
        <title>Complete genome sequence of Corynebacterium casei LMG S-19264T (=DSM 44701T), isolated from a smear-ripened cheese.</title>
        <authorList>
            <consortium name="US DOE Joint Genome Institute (JGI-PGF)"/>
            <person name="Walter F."/>
            <person name="Albersmeier A."/>
            <person name="Kalinowski J."/>
            <person name="Ruckert C."/>
        </authorList>
    </citation>
    <scope>NUCLEOTIDE SEQUENCE</scope>
    <source>
        <strain evidence="2">VKM B-1513</strain>
    </source>
</reference>
<gene>
    <name evidence="2" type="ORF">GCM10017621_32980</name>
</gene>
<evidence type="ECO:0000259" key="1">
    <source>
        <dbReference type="Pfam" id="PF09413"/>
    </source>
</evidence>
<reference evidence="2" key="2">
    <citation type="submission" date="2023-01" db="EMBL/GenBank/DDBJ databases">
        <authorList>
            <person name="Sun Q."/>
            <person name="Evtushenko L."/>
        </authorList>
    </citation>
    <scope>NUCLEOTIDE SEQUENCE</scope>
    <source>
        <strain evidence="2">VKM B-1513</strain>
    </source>
</reference>
<dbReference type="AlphaFoldDB" id="A0A9W6IRA7"/>
<name>A0A9W6IRA7_9PROT</name>
<dbReference type="Proteomes" id="UP001143486">
    <property type="component" value="Unassembled WGS sequence"/>
</dbReference>
<organism evidence="2 3">
    <name type="scientific">Maricaulis virginensis</name>
    <dbReference type="NCBI Taxonomy" id="144022"/>
    <lineage>
        <taxon>Bacteria</taxon>
        <taxon>Pseudomonadati</taxon>
        <taxon>Pseudomonadota</taxon>
        <taxon>Alphaproteobacteria</taxon>
        <taxon>Maricaulales</taxon>
        <taxon>Maricaulaceae</taxon>
        <taxon>Maricaulis</taxon>
    </lineage>
</organism>
<dbReference type="EMBL" id="BSFE01000014">
    <property type="protein sequence ID" value="GLK53790.1"/>
    <property type="molecule type" value="Genomic_DNA"/>
</dbReference>
<evidence type="ECO:0000313" key="3">
    <source>
        <dbReference type="Proteomes" id="UP001143486"/>
    </source>
</evidence>
<dbReference type="Gene3D" id="3.30.70.790">
    <property type="entry name" value="UreE, C-terminal domain"/>
    <property type="match status" value="1"/>
</dbReference>
<sequence>MKDVLKTADPVKLSFARAVLRDAGIESFVLDEGMASMYGGGIEFVKKRLSVIDEEADRARQLIDDALAESE</sequence>
<proteinExistence type="predicted"/>
<feature type="domain" description="DUF2007" evidence="1">
    <location>
        <begin position="1"/>
        <end position="66"/>
    </location>
</feature>
<dbReference type="RefSeq" id="WP_271188130.1">
    <property type="nucleotide sequence ID" value="NZ_BSFE01000014.1"/>
</dbReference>
<protein>
    <recommendedName>
        <fullName evidence="1">DUF2007 domain-containing protein</fullName>
    </recommendedName>
</protein>
<dbReference type="InterPro" id="IPR011322">
    <property type="entry name" value="N-reg_PII-like_a/b"/>
</dbReference>
<comment type="caution">
    <text evidence="2">The sequence shown here is derived from an EMBL/GenBank/DDBJ whole genome shotgun (WGS) entry which is preliminary data.</text>
</comment>